<proteinExistence type="predicted"/>
<dbReference type="AlphaFoldDB" id="A0A7S3VLW6"/>
<accession>A0A7S3VLW6</accession>
<gene>
    <name evidence="1" type="ORF">DTER00134_LOCUS9067</name>
</gene>
<dbReference type="EMBL" id="HBIP01015587">
    <property type="protein sequence ID" value="CAE0493994.1"/>
    <property type="molecule type" value="Transcribed_RNA"/>
</dbReference>
<sequence length="198" mass="21263">MALTASVPPIQEISSWAPVLLGYTAGSIFIRPGSLHSEVILAAISAARSCFGFMLGFGVLPVSETNKLLLGLRSEVPAEILMMAVMERVRMNWMVPLRALLAVSTWLVYVRMGLPCPATQSVLVNLCSLGVTAAMERRYRRLYASPRLHAKQQACGASPCLQAKQPSCGASEQRGQERSCMSQTEAALCSTLSPGSCT</sequence>
<reference evidence="1" key="1">
    <citation type="submission" date="2021-01" db="EMBL/GenBank/DDBJ databases">
        <authorList>
            <person name="Corre E."/>
            <person name="Pelletier E."/>
            <person name="Niang G."/>
            <person name="Scheremetjew M."/>
            <person name="Finn R."/>
            <person name="Kale V."/>
            <person name="Holt S."/>
            <person name="Cochrane G."/>
            <person name="Meng A."/>
            <person name="Brown T."/>
            <person name="Cohen L."/>
        </authorList>
    </citation>
    <scope>NUCLEOTIDE SEQUENCE</scope>
    <source>
        <strain evidence="1">CCMP1320</strain>
    </source>
</reference>
<protein>
    <submittedName>
        <fullName evidence="1">Uncharacterized protein</fullName>
    </submittedName>
</protein>
<organism evidence="1">
    <name type="scientific">Dunaliella tertiolecta</name>
    <name type="common">Green alga</name>
    <dbReference type="NCBI Taxonomy" id="3047"/>
    <lineage>
        <taxon>Eukaryota</taxon>
        <taxon>Viridiplantae</taxon>
        <taxon>Chlorophyta</taxon>
        <taxon>core chlorophytes</taxon>
        <taxon>Chlorophyceae</taxon>
        <taxon>CS clade</taxon>
        <taxon>Chlamydomonadales</taxon>
        <taxon>Dunaliellaceae</taxon>
        <taxon>Dunaliella</taxon>
    </lineage>
</organism>
<evidence type="ECO:0000313" key="1">
    <source>
        <dbReference type="EMBL" id="CAE0493994.1"/>
    </source>
</evidence>
<name>A0A7S3VLW6_DUNTE</name>